<dbReference type="PROSITE" id="PS51257">
    <property type="entry name" value="PROKAR_LIPOPROTEIN"/>
    <property type="match status" value="1"/>
</dbReference>
<evidence type="ECO:0000313" key="3">
    <source>
        <dbReference type="WBParaSite" id="PSAMB.scaffold916size38668.g9709.t1"/>
    </source>
</evidence>
<organism evidence="2 3">
    <name type="scientific">Plectus sambesii</name>
    <dbReference type="NCBI Taxonomy" id="2011161"/>
    <lineage>
        <taxon>Eukaryota</taxon>
        <taxon>Metazoa</taxon>
        <taxon>Ecdysozoa</taxon>
        <taxon>Nematoda</taxon>
        <taxon>Chromadorea</taxon>
        <taxon>Plectida</taxon>
        <taxon>Plectina</taxon>
        <taxon>Plectoidea</taxon>
        <taxon>Plectidae</taxon>
        <taxon>Plectus</taxon>
    </lineage>
</organism>
<dbReference type="WBParaSite" id="PSAMB.scaffold916size38668.g9709.t1">
    <property type="protein sequence ID" value="PSAMB.scaffold916size38668.g9709.t1"/>
    <property type="gene ID" value="PSAMB.scaffold916size38668.g9709"/>
</dbReference>
<proteinExistence type="predicted"/>
<keyword evidence="2" id="KW-1185">Reference proteome</keyword>
<protein>
    <submittedName>
        <fullName evidence="3">Secreted protein</fullName>
    </submittedName>
</protein>
<reference evidence="3" key="1">
    <citation type="submission" date="2022-11" db="UniProtKB">
        <authorList>
            <consortium name="WormBaseParasite"/>
        </authorList>
    </citation>
    <scope>IDENTIFICATION</scope>
</reference>
<accession>A0A914XPL9</accession>
<dbReference type="Proteomes" id="UP000887566">
    <property type="component" value="Unplaced"/>
</dbReference>
<evidence type="ECO:0000256" key="1">
    <source>
        <dbReference type="SAM" id="MobiDB-lite"/>
    </source>
</evidence>
<sequence>MFHRVPLSLFPIRFLCQPSVSIGACDHCRRCKRRLRSPRAPRARDHSGTTWISATHGGALSSPPSNKNARPVTHPNLLVLFTGRSGLYRRRRPRVLARRAAMLPWPTDSVGIVL</sequence>
<evidence type="ECO:0000313" key="2">
    <source>
        <dbReference type="Proteomes" id="UP000887566"/>
    </source>
</evidence>
<feature type="region of interest" description="Disordered" evidence="1">
    <location>
        <begin position="39"/>
        <end position="71"/>
    </location>
</feature>
<name>A0A914XPL9_9BILA</name>
<dbReference type="AlphaFoldDB" id="A0A914XPL9"/>